<dbReference type="STRING" id="35608.A0A2U1QNW0"/>
<sequence length="141" mass="16390">METISFPNTIFSGRRLHHHNHFPQNNISSRRAKLFVVNAERGANDKGKLVDENMIVLRMRIKDLEMEEMDGLPPTISESWMEWEKKYYPDYNKDICEAMGMLQMYLMNTRPSLVLGTFALLMLSVSLSTSIVIYNFINLVV</sequence>
<gene>
    <name evidence="2" type="ORF">CTI12_AA002240</name>
</gene>
<evidence type="ECO:0000313" key="3">
    <source>
        <dbReference type="Proteomes" id="UP000245207"/>
    </source>
</evidence>
<dbReference type="Proteomes" id="UP000245207">
    <property type="component" value="Unassembled WGS sequence"/>
</dbReference>
<organism evidence="2 3">
    <name type="scientific">Artemisia annua</name>
    <name type="common">Sweet wormwood</name>
    <dbReference type="NCBI Taxonomy" id="35608"/>
    <lineage>
        <taxon>Eukaryota</taxon>
        <taxon>Viridiplantae</taxon>
        <taxon>Streptophyta</taxon>
        <taxon>Embryophyta</taxon>
        <taxon>Tracheophyta</taxon>
        <taxon>Spermatophyta</taxon>
        <taxon>Magnoliopsida</taxon>
        <taxon>eudicotyledons</taxon>
        <taxon>Gunneridae</taxon>
        <taxon>Pentapetalae</taxon>
        <taxon>asterids</taxon>
        <taxon>campanulids</taxon>
        <taxon>Asterales</taxon>
        <taxon>Asteraceae</taxon>
        <taxon>Asteroideae</taxon>
        <taxon>Anthemideae</taxon>
        <taxon>Artemisiinae</taxon>
        <taxon>Artemisia</taxon>
    </lineage>
</organism>
<dbReference type="PANTHER" id="PTHR33782">
    <property type="entry name" value="OS01G0121600 PROTEIN"/>
    <property type="match status" value="1"/>
</dbReference>
<protein>
    <submittedName>
        <fullName evidence="2">Uncharacterized protein</fullName>
    </submittedName>
</protein>
<dbReference type="AlphaFoldDB" id="A0A2U1QNW0"/>
<name>A0A2U1QNW0_ARTAN</name>
<proteinExistence type="predicted"/>
<evidence type="ECO:0000256" key="1">
    <source>
        <dbReference type="SAM" id="Phobius"/>
    </source>
</evidence>
<accession>A0A2U1QNW0</accession>
<reference evidence="2 3" key="1">
    <citation type="journal article" date="2018" name="Mol. Plant">
        <title>The genome of Artemisia annua provides insight into the evolution of Asteraceae family and artemisinin biosynthesis.</title>
        <authorList>
            <person name="Shen Q."/>
            <person name="Zhang L."/>
            <person name="Liao Z."/>
            <person name="Wang S."/>
            <person name="Yan T."/>
            <person name="Shi P."/>
            <person name="Liu M."/>
            <person name="Fu X."/>
            <person name="Pan Q."/>
            <person name="Wang Y."/>
            <person name="Lv Z."/>
            <person name="Lu X."/>
            <person name="Zhang F."/>
            <person name="Jiang W."/>
            <person name="Ma Y."/>
            <person name="Chen M."/>
            <person name="Hao X."/>
            <person name="Li L."/>
            <person name="Tang Y."/>
            <person name="Lv G."/>
            <person name="Zhou Y."/>
            <person name="Sun X."/>
            <person name="Brodelius P.E."/>
            <person name="Rose J.K.C."/>
            <person name="Tang K."/>
        </authorList>
    </citation>
    <scope>NUCLEOTIDE SEQUENCE [LARGE SCALE GENOMIC DNA]</scope>
    <source>
        <strain evidence="3">cv. Huhao1</strain>
        <tissue evidence="2">Leaf</tissue>
    </source>
</reference>
<comment type="caution">
    <text evidence="2">The sequence shown here is derived from an EMBL/GenBank/DDBJ whole genome shotgun (WGS) entry which is preliminary data.</text>
</comment>
<dbReference type="PANTHER" id="PTHR33782:SF27">
    <property type="entry name" value="PROTEIN, PUTATIVE-RELATED"/>
    <property type="match status" value="1"/>
</dbReference>
<keyword evidence="1" id="KW-0472">Membrane</keyword>
<keyword evidence="1" id="KW-1133">Transmembrane helix</keyword>
<keyword evidence="3" id="KW-1185">Reference proteome</keyword>
<dbReference type="EMBL" id="PKPP01000009">
    <property type="protein sequence ID" value="PWA99696.1"/>
    <property type="molecule type" value="Genomic_DNA"/>
</dbReference>
<dbReference type="OrthoDB" id="672819at2759"/>
<evidence type="ECO:0000313" key="2">
    <source>
        <dbReference type="EMBL" id="PWA99696.1"/>
    </source>
</evidence>
<feature type="transmembrane region" description="Helical" evidence="1">
    <location>
        <begin position="113"/>
        <end position="137"/>
    </location>
</feature>
<keyword evidence="1" id="KW-0812">Transmembrane</keyword>